<protein>
    <submittedName>
        <fullName evidence="2">Outer membrane family protein</fullName>
    </submittedName>
</protein>
<evidence type="ECO:0000313" key="3">
    <source>
        <dbReference type="Proteomes" id="UP000256599"/>
    </source>
</evidence>
<dbReference type="EMBL" id="NXLR01000008">
    <property type="protein sequence ID" value="RDU59826.1"/>
    <property type="molecule type" value="Genomic_DNA"/>
</dbReference>
<name>A0A3D8I4A3_9HELI</name>
<keyword evidence="1" id="KW-0732">Signal</keyword>
<reference evidence="2 3" key="1">
    <citation type="submission" date="2018-04" db="EMBL/GenBank/DDBJ databases">
        <title>Novel Campyloabacter and Helicobacter Species and Strains.</title>
        <authorList>
            <person name="Mannion A.J."/>
            <person name="Shen Z."/>
            <person name="Fox J.G."/>
        </authorList>
    </citation>
    <scope>NUCLEOTIDE SEQUENCE [LARGE SCALE GENOMIC DNA]</scope>
    <source>
        <strain evidence="2 3">MIT 98-6070</strain>
    </source>
</reference>
<dbReference type="Pfam" id="PF02521">
    <property type="entry name" value="HP_OMP_2"/>
    <property type="match status" value="1"/>
</dbReference>
<evidence type="ECO:0000256" key="1">
    <source>
        <dbReference type="SAM" id="SignalP"/>
    </source>
</evidence>
<sequence length="438" mass="48791">MKKLIYANIAFWGLSMSQVAAFDFSVSGSAETFTKWGFNNASLNKETGAAPTDSFTTLFSQVNLNAHLGAGFKLGLGGAIGGLAFDSTHNVTDGSLGLSPVINSYFGVSWDKERVQNYMVQNAFLEYTFEDVLYLKLGRYQSGKVGEYFSGYNQGAEGYLQFGVFKLWGFLSNRRAFAYDQWFNDYFRVHGTYDGGATRNTHALGIDLNFGYFSVSGFSYYVPGKLSAPGLSLTFDSNPKFENQGLRSITKIRTIFPIAASGWWGEDKSVRQNQFRGIEHRSATLYIEQKFELNNFHFGAGYYQNFGNANALIGTWGSPLNLDIWTANAYDIGPSLSDIVSKDAITGFLFVGADYGKLTWEILARGTNSSRSDELSVAIFSNYKIRDDISIGGKLEWLSDATKAGYYPLAGYYGAAYSLDKKRTDDRSHLFFYIRHTF</sequence>
<dbReference type="RefSeq" id="WP_104700137.1">
    <property type="nucleotide sequence ID" value="NZ_FZPP01000021.1"/>
</dbReference>
<gene>
    <name evidence="2" type="ORF">CQA63_05270</name>
</gene>
<accession>A0A3D8I4A3</accession>
<organism evidence="2 3">
    <name type="scientific">Helicobacter marmotae</name>
    <dbReference type="NCBI Taxonomy" id="152490"/>
    <lineage>
        <taxon>Bacteria</taxon>
        <taxon>Pseudomonadati</taxon>
        <taxon>Campylobacterota</taxon>
        <taxon>Epsilonproteobacteria</taxon>
        <taxon>Campylobacterales</taxon>
        <taxon>Helicobacteraceae</taxon>
        <taxon>Helicobacter</taxon>
    </lineage>
</organism>
<keyword evidence="3" id="KW-1185">Reference proteome</keyword>
<dbReference type="Proteomes" id="UP000256599">
    <property type="component" value="Unassembled WGS sequence"/>
</dbReference>
<feature type="signal peptide" evidence="1">
    <location>
        <begin position="1"/>
        <end position="21"/>
    </location>
</feature>
<proteinExistence type="predicted"/>
<dbReference type="AlphaFoldDB" id="A0A3D8I4A3"/>
<feature type="chain" id="PRO_5017800314" evidence="1">
    <location>
        <begin position="22"/>
        <end position="438"/>
    </location>
</feature>
<dbReference type="InterPro" id="IPR003678">
    <property type="entry name" value="Put_OMP"/>
</dbReference>
<comment type="caution">
    <text evidence="2">The sequence shown here is derived from an EMBL/GenBank/DDBJ whole genome shotgun (WGS) entry which is preliminary data.</text>
</comment>
<evidence type="ECO:0000313" key="2">
    <source>
        <dbReference type="EMBL" id="RDU59826.1"/>
    </source>
</evidence>
<dbReference type="OrthoDB" id="5328533at2"/>